<dbReference type="Proteomes" id="UP000580250">
    <property type="component" value="Unassembled WGS sequence"/>
</dbReference>
<dbReference type="EMBL" id="CAJEWN010002464">
    <property type="protein sequence ID" value="CAD2203820.1"/>
    <property type="molecule type" value="Genomic_DNA"/>
</dbReference>
<evidence type="ECO:0000313" key="1">
    <source>
        <dbReference type="EMBL" id="CAD2203820.1"/>
    </source>
</evidence>
<name>A0A6V7XWU0_MELEN</name>
<comment type="caution">
    <text evidence="1">The sequence shown here is derived from an EMBL/GenBank/DDBJ whole genome shotgun (WGS) entry which is preliminary data.</text>
</comment>
<sequence>MVFQTSGTYISVQKFFLDLILVAFDSARRALSNERCLEPRKVGIFCGNAGVLVGGM</sequence>
<dbReference type="AlphaFoldDB" id="A0A6V7XWU0"/>
<organism evidence="1 2">
    <name type="scientific">Meloidogyne enterolobii</name>
    <name type="common">Root-knot nematode worm</name>
    <name type="synonym">Meloidogyne mayaguensis</name>
    <dbReference type="NCBI Taxonomy" id="390850"/>
    <lineage>
        <taxon>Eukaryota</taxon>
        <taxon>Metazoa</taxon>
        <taxon>Ecdysozoa</taxon>
        <taxon>Nematoda</taxon>
        <taxon>Chromadorea</taxon>
        <taxon>Rhabditida</taxon>
        <taxon>Tylenchina</taxon>
        <taxon>Tylenchomorpha</taxon>
        <taxon>Tylenchoidea</taxon>
        <taxon>Meloidogynidae</taxon>
        <taxon>Meloidogyninae</taxon>
        <taxon>Meloidogyne</taxon>
    </lineage>
</organism>
<evidence type="ECO:0000313" key="2">
    <source>
        <dbReference type="Proteomes" id="UP000580250"/>
    </source>
</evidence>
<reference evidence="1 2" key="1">
    <citation type="submission" date="2020-08" db="EMBL/GenBank/DDBJ databases">
        <authorList>
            <person name="Koutsovoulos G."/>
            <person name="Danchin GJ E."/>
        </authorList>
    </citation>
    <scope>NUCLEOTIDE SEQUENCE [LARGE SCALE GENOMIC DNA]</scope>
</reference>
<accession>A0A6V7XWU0</accession>
<gene>
    <name evidence="1" type="ORF">MENT_LOCUS57520</name>
</gene>
<protein>
    <submittedName>
        <fullName evidence="1">Uncharacterized protein</fullName>
    </submittedName>
</protein>
<proteinExistence type="predicted"/>